<dbReference type="Pfam" id="PF04083">
    <property type="entry name" value="Abhydro_lipase"/>
    <property type="match status" value="1"/>
</dbReference>
<feature type="signal peptide" evidence="4">
    <location>
        <begin position="1"/>
        <end position="25"/>
    </location>
</feature>
<feature type="compositionally biased region" description="Low complexity" evidence="3">
    <location>
        <begin position="1277"/>
        <end position="1290"/>
    </location>
</feature>
<dbReference type="InterPro" id="IPR006693">
    <property type="entry name" value="AB_hydrolase_lipase"/>
</dbReference>
<evidence type="ECO:0000256" key="1">
    <source>
        <dbReference type="ARBA" id="ARBA00022963"/>
    </source>
</evidence>
<sequence>MALLAFPTLFTVLVFFSMMGMYVKAQDADCKRNITQMIEARGFRTEIHQVLTDDGFILTMFRIPPRSPGAPVAFLQHGVMDCAVTWIMQGGVDESLAYILASEGYDVWMGNNRGNIYSMSHTTLDPAHEPFWRWSVDEMAQYDLPAMFTHVMRTTGASRIRYVGHSQGCEQMFMRLAMELAGQWPAVVSEHLAAFVGLGPVMTVSYLSNPAVTILIDAHAFEGLRDVHYWDFLPTTELLGKLFPYLCGPHPSLCESVVGLIAGWDKSRFNDSRMEVVSAHEPGGVSTFDMIHWSQMFRAKSWRRADYGAAENMRRYGQTSPPAYPMEALKKIDMTRTTVGLFSGTKDVLADEADVDILINLLWTAKSTAIIPSTPILPDASSLDTSTTALSFLSEAALANNSVRLFYLDLYFRFVNPYFFLLFRPLRDFEEQNLVVLQRQNSCLADAMRIQLYSAAALAASAYGNTPLADLCRHEALGIAGCLYDRIGGAPTDQLMMSDRHDVVDDDSSSTDEGDGVLVCPRVRPRPPSPTAVEIARAFALLSSCFRYSPPRSTHYLNIAWRILEPSNAVPLGAFINHVARLHVRPFLTHSEGDIVPDSATIPILDPPTPRRPLSPPVPHPPSAPAAADDPASSPPRPHVGSPPGKYFPPSTVIISRTPISVFLHRSTFVPSDTMTPLQGLVEFFVVNYVRTLFFRDLCEELKARGWPTSDLGLVVFPRPPGDPPPIESAGPLSVRMGTMVMVWNLLIHTFYVRVSPEGTADGRPPMTFLPFKRTAASSGADHERTVSRPPPLPAVTAQAIWGELMLMRDMIHSESCGLDLALDDPPSPSPPTPTVPTPTSPPPPHSRPHAAPAPAPSDAGLLSDSLARWMAPFIYSVMCALFEAWVGNHLESLAFANRAMAVHQAQELKHGRASYIYVDSTIFPLVALGECYHYLLLHGRLAETTGSAPSPSPYDGVLLTMSPPYPPPPPRDYLTPPPSPVPDTTTNGSQAPPPPPAPRYALSPALADRSYRNFGRVVETLQLFAERGPGPACYSHRTVSRLYREVGLALGKVQPPSIVVIAGPDADDTEVGRTDERAHPHKAPLGARAGVEETEETKVSVRFQVASVPPPPTTSPNPPSSPVPQLVTRPAQEQKPIVPVPQPSQPQHPPSQQPAQPLPLRQTELLPTAPPASQPHPSLRFSRPLPLSVTPLLPPPRLHPPLPVPPQLGAHTMAHIPTAAPELRLMSLVSLPILSDQPSTCIHQPGTRSRHCATPAAPPRTLLPSRTRHGPSSKVLHPGTTTPSLTHHPSPAPFLPPPTAPLPLALLQQPTSETPLFSSLSPPAPDDAALLSADHFGGSPMSPLLTSEIFPPAPFDPFLDAGLFDPAQIPPWGDTDLAGGLGLDAAPYWI</sequence>
<evidence type="ECO:0000256" key="4">
    <source>
        <dbReference type="SAM" id="SignalP"/>
    </source>
</evidence>
<feature type="chain" id="PRO_5046146344" evidence="4">
    <location>
        <begin position="26"/>
        <end position="1391"/>
    </location>
</feature>
<feature type="compositionally biased region" description="Pro residues" evidence="3">
    <location>
        <begin position="605"/>
        <end position="624"/>
    </location>
</feature>
<feature type="region of interest" description="Disordered" evidence="3">
    <location>
        <begin position="598"/>
        <end position="646"/>
    </location>
</feature>
<feature type="region of interest" description="Disordered" evidence="3">
    <location>
        <begin position="818"/>
        <end position="858"/>
    </location>
</feature>
<feature type="compositionally biased region" description="Low complexity" evidence="3">
    <location>
        <begin position="1254"/>
        <end position="1265"/>
    </location>
</feature>
<dbReference type="InterPro" id="IPR029058">
    <property type="entry name" value="AB_hydrolase_fold"/>
</dbReference>
<name>A0ABQ8URB1_9EUKA</name>
<evidence type="ECO:0000256" key="3">
    <source>
        <dbReference type="SAM" id="MobiDB-lite"/>
    </source>
</evidence>
<keyword evidence="4" id="KW-0732">Signal</keyword>
<feature type="region of interest" description="Disordered" evidence="3">
    <location>
        <begin position="1065"/>
        <end position="1158"/>
    </location>
</feature>
<feature type="region of interest" description="Disordered" evidence="3">
    <location>
        <begin position="960"/>
        <end position="1001"/>
    </location>
</feature>
<evidence type="ECO:0000256" key="2">
    <source>
        <dbReference type="ARBA" id="ARBA00023098"/>
    </source>
</evidence>
<dbReference type="Pfam" id="PF00561">
    <property type="entry name" value="Abhydrolase_1"/>
    <property type="match status" value="1"/>
</dbReference>
<dbReference type="InterPro" id="IPR000073">
    <property type="entry name" value="AB_hydrolase_1"/>
</dbReference>
<dbReference type="EMBL" id="JAPMOS010000021">
    <property type="protein sequence ID" value="KAJ4459270.1"/>
    <property type="molecule type" value="Genomic_DNA"/>
</dbReference>
<keyword evidence="7" id="KW-0378">Hydrolase</keyword>
<organism evidence="7 8">
    <name type="scientific">Paratrimastix pyriformis</name>
    <dbReference type="NCBI Taxonomy" id="342808"/>
    <lineage>
        <taxon>Eukaryota</taxon>
        <taxon>Metamonada</taxon>
        <taxon>Preaxostyla</taxon>
        <taxon>Paratrimastigidae</taxon>
        <taxon>Paratrimastix</taxon>
    </lineage>
</organism>
<accession>A0ABQ8URB1</accession>
<evidence type="ECO:0000259" key="5">
    <source>
        <dbReference type="Pfam" id="PF00561"/>
    </source>
</evidence>
<evidence type="ECO:0000259" key="6">
    <source>
        <dbReference type="Pfam" id="PF04083"/>
    </source>
</evidence>
<feature type="compositionally biased region" description="Pro residues" evidence="3">
    <location>
        <begin position="826"/>
        <end position="856"/>
    </location>
</feature>
<evidence type="ECO:0000313" key="7">
    <source>
        <dbReference type="EMBL" id="KAJ4459270.1"/>
    </source>
</evidence>
<reference evidence="7" key="1">
    <citation type="journal article" date="2022" name="bioRxiv">
        <title>Genomics of Preaxostyla Flagellates Illuminates Evolutionary Transitions and the Path Towards Mitochondrial Loss.</title>
        <authorList>
            <person name="Novak L.V.F."/>
            <person name="Treitli S.C."/>
            <person name="Pyrih J."/>
            <person name="Halakuc P."/>
            <person name="Pipaliya S.V."/>
            <person name="Vacek V."/>
            <person name="Brzon O."/>
            <person name="Soukal P."/>
            <person name="Eme L."/>
            <person name="Dacks J.B."/>
            <person name="Karnkowska A."/>
            <person name="Elias M."/>
            <person name="Hampl V."/>
        </authorList>
    </citation>
    <scope>NUCLEOTIDE SEQUENCE</scope>
    <source>
        <strain evidence="7">RCP-MX</strain>
    </source>
</reference>
<dbReference type="SUPFAM" id="SSF53474">
    <property type="entry name" value="alpha/beta-Hydrolases"/>
    <property type="match status" value="1"/>
</dbReference>
<dbReference type="Gene3D" id="3.40.50.1820">
    <property type="entry name" value="alpha/beta hydrolase"/>
    <property type="match status" value="1"/>
</dbReference>
<dbReference type="Proteomes" id="UP001141327">
    <property type="component" value="Unassembled WGS sequence"/>
</dbReference>
<keyword evidence="1" id="KW-0442">Lipid degradation</keyword>
<keyword evidence="8" id="KW-1185">Reference proteome</keyword>
<proteinExistence type="predicted"/>
<protein>
    <submittedName>
        <fullName evidence="7">Lysosomal acid lipase/cholesteryl ester hydrolase</fullName>
    </submittedName>
</protein>
<feature type="compositionally biased region" description="Pro residues" evidence="3">
    <location>
        <begin position="1139"/>
        <end position="1153"/>
    </location>
</feature>
<feature type="domain" description="AB hydrolase-1" evidence="5">
    <location>
        <begin position="94"/>
        <end position="213"/>
    </location>
</feature>
<feature type="domain" description="Partial AB-hydrolase lipase" evidence="6">
    <location>
        <begin position="34"/>
        <end position="89"/>
    </location>
</feature>
<feature type="region of interest" description="Disordered" evidence="3">
    <location>
        <begin position="1241"/>
        <end position="1290"/>
    </location>
</feature>
<gene>
    <name evidence="7" type="ORF">PAPYR_4806</name>
</gene>
<feature type="compositionally biased region" description="Pro residues" evidence="3">
    <location>
        <begin position="964"/>
        <end position="982"/>
    </location>
</feature>
<keyword evidence="2" id="KW-0443">Lipid metabolism</keyword>
<feature type="compositionally biased region" description="Pro residues" evidence="3">
    <location>
        <begin position="1109"/>
        <end position="1123"/>
    </location>
</feature>
<dbReference type="PANTHER" id="PTHR11005">
    <property type="entry name" value="LYSOSOMAL ACID LIPASE-RELATED"/>
    <property type="match status" value="1"/>
</dbReference>
<evidence type="ECO:0000313" key="8">
    <source>
        <dbReference type="Proteomes" id="UP001141327"/>
    </source>
</evidence>
<dbReference type="GO" id="GO:0016787">
    <property type="term" value="F:hydrolase activity"/>
    <property type="evidence" value="ECO:0007669"/>
    <property type="project" value="UniProtKB-KW"/>
</dbReference>
<comment type="caution">
    <text evidence="7">The sequence shown here is derived from an EMBL/GenBank/DDBJ whole genome shotgun (WGS) entry which is preliminary data.</text>
</comment>